<dbReference type="PATRIC" id="fig|818.29.peg.3457"/>
<evidence type="ECO:0000313" key="1">
    <source>
        <dbReference type="EMBL" id="BCA49816.1"/>
    </source>
</evidence>
<protein>
    <submittedName>
        <fullName evidence="2">Uncharacterized protein</fullName>
    </submittedName>
</protein>
<name>A0A139K5Q6_BACT4</name>
<gene>
    <name evidence="1" type="ORF">BatF92_17580</name>
    <name evidence="2" type="ORF">ERS852511_03094</name>
</gene>
<dbReference type="EMBL" id="AP022660">
    <property type="protein sequence ID" value="BCA49816.1"/>
    <property type="molecule type" value="Genomic_DNA"/>
</dbReference>
<proteinExistence type="predicted"/>
<evidence type="ECO:0000313" key="3">
    <source>
        <dbReference type="Proteomes" id="UP000095576"/>
    </source>
</evidence>
<organism evidence="2 3">
    <name type="scientific">Bacteroides thetaiotaomicron</name>
    <dbReference type="NCBI Taxonomy" id="818"/>
    <lineage>
        <taxon>Bacteria</taxon>
        <taxon>Pseudomonadati</taxon>
        <taxon>Bacteroidota</taxon>
        <taxon>Bacteroidia</taxon>
        <taxon>Bacteroidales</taxon>
        <taxon>Bacteroidaceae</taxon>
        <taxon>Bacteroides</taxon>
    </lineage>
</organism>
<dbReference type="Proteomes" id="UP000500882">
    <property type="component" value="Chromosome"/>
</dbReference>
<dbReference type="Proteomes" id="UP000095576">
    <property type="component" value="Unassembled WGS sequence"/>
</dbReference>
<dbReference type="EMBL" id="CZAP01000011">
    <property type="protein sequence ID" value="CUP74918.1"/>
    <property type="molecule type" value="Genomic_DNA"/>
</dbReference>
<evidence type="ECO:0000313" key="2">
    <source>
        <dbReference type="EMBL" id="CUP74918.1"/>
    </source>
</evidence>
<evidence type="ECO:0000313" key="4">
    <source>
        <dbReference type="Proteomes" id="UP000500882"/>
    </source>
</evidence>
<accession>A0A139K5Q6</accession>
<sequence>MFISQEMEYNVKELKKVLIEQCKEEGIYYALIAINKQTKEIVLPQSLDNALNNPDYCVFKCRKVKDEYKVEEVK</sequence>
<dbReference type="AlphaFoldDB" id="A0A139K5Q6"/>
<reference evidence="1 4" key="2">
    <citation type="submission" date="2020-02" db="EMBL/GenBank/DDBJ databases">
        <title>Whole-genome sequencing and comparative analysis of the genomes of Bacteroides thetaiotaomicron and Escherichia coli isolated from a healthy resident in Vietnam.</title>
        <authorList>
            <person name="Mohsin M."/>
            <person name="Tanaka K."/>
            <person name="Kawahara R."/>
            <person name="Kondo S."/>
            <person name="Noguchi H."/>
            <person name="Motooka D."/>
            <person name="Nakamura S."/>
            <person name="Khong D.T."/>
            <person name="Nguyen T.N."/>
            <person name="Tran H.T."/>
            <person name="Yamamoto Y."/>
        </authorList>
    </citation>
    <scope>NUCLEOTIDE SEQUENCE [LARGE SCALE GENOMIC DNA]</scope>
    <source>
        <strain evidence="1 4">F9-2</strain>
    </source>
</reference>
<reference evidence="2 3" key="1">
    <citation type="submission" date="2015-09" db="EMBL/GenBank/DDBJ databases">
        <authorList>
            <consortium name="Pathogen Informatics"/>
        </authorList>
    </citation>
    <scope>NUCLEOTIDE SEQUENCE [LARGE SCALE GENOMIC DNA]</scope>
    <source>
        <strain evidence="2 3">2789STDY5834899</strain>
    </source>
</reference>